<dbReference type="AlphaFoldDB" id="A0A9P0Z6B1"/>
<feature type="region of interest" description="Disordered" evidence="1">
    <location>
        <begin position="1"/>
        <end position="32"/>
    </location>
</feature>
<evidence type="ECO:0000256" key="1">
    <source>
        <dbReference type="SAM" id="MobiDB-lite"/>
    </source>
</evidence>
<evidence type="ECO:0000313" key="3">
    <source>
        <dbReference type="Proteomes" id="UP001152484"/>
    </source>
</evidence>
<dbReference type="EMBL" id="CAMAPE010000019">
    <property type="protein sequence ID" value="CAH9087585.1"/>
    <property type="molecule type" value="Genomic_DNA"/>
</dbReference>
<comment type="caution">
    <text evidence="2">The sequence shown here is derived from an EMBL/GenBank/DDBJ whole genome shotgun (WGS) entry which is preliminary data.</text>
</comment>
<gene>
    <name evidence="2" type="ORF">CEURO_LOCUS10106</name>
</gene>
<proteinExistence type="predicted"/>
<feature type="compositionally biased region" description="Basic and acidic residues" evidence="1">
    <location>
        <begin position="21"/>
        <end position="31"/>
    </location>
</feature>
<name>A0A9P0Z6B1_CUSEU</name>
<protein>
    <submittedName>
        <fullName evidence="2">Uncharacterized protein</fullName>
    </submittedName>
</protein>
<organism evidence="2 3">
    <name type="scientific">Cuscuta europaea</name>
    <name type="common">European dodder</name>
    <dbReference type="NCBI Taxonomy" id="41803"/>
    <lineage>
        <taxon>Eukaryota</taxon>
        <taxon>Viridiplantae</taxon>
        <taxon>Streptophyta</taxon>
        <taxon>Embryophyta</taxon>
        <taxon>Tracheophyta</taxon>
        <taxon>Spermatophyta</taxon>
        <taxon>Magnoliopsida</taxon>
        <taxon>eudicotyledons</taxon>
        <taxon>Gunneridae</taxon>
        <taxon>Pentapetalae</taxon>
        <taxon>asterids</taxon>
        <taxon>lamiids</taxon>
        <taxon>Solanales</taxon>
        <taxon>Convolvulaceae</taxon>
        <taxon>Cuscuteae</taxon>
        <taxon>Cuscuta</taxon>
        <taxon>Cuscuta subgen. Cuscuta</taxon>
    </lineage>
</organism>
<evidence type="ECO:0000313" key="2">
    <source>
        <dbReference type="EMBL" id="CAH9087585.1"/>
    </source>
</evidence>
<dbReference type="OrthoDB" id="10641679at2759"/>
<reference evidence="2" key="1">
    <citation type="submission" date="2022-07" db="EMBL/GenBank/DDBJ databases">
        <authorList>
            <person name="Macas J."/>
            <person name="Novak P."/>
            <person name="Neumann P."/>
        </authorList>
    </citation>
    <scope>NUCLEOTIDE SEQUENCE</scope>
</reference>
<accession>A0A9P0Z6B1</accession>
<sequence length="124" mass="13308">MGDELVALLENAPESRPASHGAREPEHELRQVHRPTYVGGDGVQEARRFVKPNGPEALHVLRAEELDDADLPHLSPVIPVRGEDDVGPVVAHDLRDHEFGPGGEGQVVGLEDGLRHVRGGGDDG</sequence>
<keyword evidence="3" id="KW-1185">Reference proteome</keyword>
<dbReference type="Proteomes" id="UP001152484">
    <property type="component" value="Unassembled WGS sequence"/>
</dbReference>